<dbReference type="RefSeq" id="WP_327606224.1">
    <property type="nucleotide sequence ID" value="NZ_JARZFX010000001.1"/>
</dbReference>
<sequence length="167" mass="18106">MNDTHTQTVVKVGIADLNIVTTPTIIRTSGLGSCVGIVLYDSRKKVAGLSHILLPSSSLAKQTIINEYKYADTAIPILINKLIEIGARRHALQAKLAGGAQMFQFTSNSDIMRIGPRNIEAVKEKLCECNIPVVSSDLGGNAGRTIEFNPSTSLLKIRKVNTEEIFI</sequence>
<evidence type="ECO:0000313" key="4">
    <source>
        <dbReference type="EMBL" id="MEC5422670.1"/>
    </source>
</evidence>
<dbReference type="EC" id="3.5.1.44" evidence="3"/>
<protein>
    <recommendedName>
        <fullName evidence="3">Probable chemoreceptor glutamine deamidase CheD</fullName>
        <ecNumber evidence="3">3.5.1.44</ecNumber>
    </recommendedName>
</protein>
<dbReference type="CDD" id="cd16352">
    <property type="entry name" value="CheD"/>
    <property type="match status" value="1"/>
</dbReference>
<dbReference type="PANTHER" id="PTHR35147">
    <property type="entry name" value="CHEMORECEPTOR GLUTAMINE DEAMIDASE CHED-RELATED"/>
    <property type="match status" value="1"/>
</dbReference>
<dbReference type="HAMAP" id="MF_01440">
    <property type="entry name" value="CheD"/>
    <property type="match status" value="1"/>
</dbReference>
<dbReference type="SUPFAM" id="SSF64438">
    <property type="entry name" value="CNF1/YfiH-like putative cysteine hydrolases"/>
    <property type="match status" value="1"/>
</dbReference>
<dbReference type="InterPro" id="IPR011324">
    <property type="entry name" value="Cytotoxic_necrot_fac-like_cat"/>
</dbReference>
<organism evidence="4 5">
    <name type="scientific">Virgibacillus tibetensis</name>
    <dbReference type="NCBI Taxonomy" id="3042313"/>
    <lineage>
        <taxon>Bacteria</taxon>
        <taxon>Bacillati</taxon>
        <taxon>Bacillota</taxon>
        <taxon>Bacilli</taxon>
        <taxon>Bacillales</taxon>
        <taxon>Bacillaceae</taxon>
        <taxon>Virgibacillus</taxon>
    </lineage>
</organism>
<dbReference type="InterPro" id="IPR005659">
    <property type="entry name" value="Chemorcpt_Glu_NH3ase_CheD"/>
</dbReference>
<keyword evidence="2 3" id="KW-0378">Hydrolase</keyword>
<reference evidence="4 5" key="1">
    <citation type="journal article" date="2024" name="Int. J. Syst. Evol. Microbiol.">
        <title>Virgibacillus tibetensis sp. nov., isolated from salt lake on the Tibetan Plateau of China.</title>
        <authorList>
            <person name="Phurbu D."/>
            <person name="Liu Z.-X."/>
            <person name="Wang R."/>
            <person name="Zheng Y.-Y."/>
            <person name="Liu H.-C."/>
            <person name="Zhou Y.-G."/>
            <person name="Yu Y.-J."/>
            <person name="Li A.-H."/>
        </authorList>
    </citation>
    <scope>NUCLEOTIDE SEQUENCE [LARGE SCALE GENOMIC DNA]</scope>
    <source>
        <strain evidence="4 5">C22-A2</strain>
    </source>
</reference>
<evidence type="ECO:0000256" key="3">
    <source>
        <dbReference type="HAMAP-Rule" id="MF_01440"/>
    </source>
</evidence>
<evidence type="ECO:0000313" key="5">
    <source>
        <dbReference type="Proteomes" id="UP001335737"/>
    </source>
</evidence>
<accession>A0ABU6KCL6</accession>
<comment type="function">
    <text evidence="3">Probably deamidates glutamine residues to glutamate on methyl-accepting chemotaxis receptors (MCPs), playing an important role in chemotaxis.</text>
</comment>
<evidence type="ECO:0000256" key="2">
    <source>
        <dbReference type="ARBA" id="ARBA00022801"/>
    </source>
</evidence>
<dbReference type="Gene3D" id="3.30.1330.200">
    <property type="match status" value="1"/>
</dbReference>
<dbReference type="EMBL" id="JARZFX010000001">
    <property type="protein sequence ID" value="MEC5422670.1"/>
    <property type="molecule type" value="Genomic_DNA"/>
</dbReference>
<evidence type="ECO:0000256" key="1">
    <source>
        <dbReference type="ARBA" id="ARBA00022500"/>
    </source>
</evidence>
<proteinExistence type="inferred from homology"/>
<comment type="caution">
    <text evidence="4">The sequence shown here is derived from an EMBL/GenBank/DDBJ whole genome shotgun (WGS) entry which is preliminary data.</text>
</comment>
<gene>
    <name evidence="3" type="primary">cheD</name>
    <name evidence="4" type="ORF">QGM71_04070</name>
</gene>
<name>A0ABU6KCL6_9BACI</name>
<keyword evidence="5" id="KW-1185">Reference proteome</keyword>
<keyword evidence="1 3" id="KW-0145">Chemotaxis</keyword>
<comment type="similarity">
    <text evidence="3">Belongs to the CheD family.</text>
</comment>
<dbReference type="InterPro" id="IPR038592">
    <property type="entry name" value="CheD-like_sf"/>
</dbReference>
<dbReference type="PANTHER" id="PTHR35147:SF1">
    <property type="entry name" value="CHEMORECEPTOR GLUTAMINE DEAMIDASE CHED-RELATED"/>
    <property type="match status" value="1"/>
</dbReference>
<dbReference type="Proteomes" id="UP001335737">
    <property type="component" value="Unassembled WGS sequence"/>
</dbReference>
<dbReference type="Pfam" id="PF03975">
    <property type="entry name" value="CheD"/>
    <property type="match status" value="1"/>
</dbReference>
<comment type="catalytic activity">
    <reaction evidence="3">
        <text>L-glutaminyl-[protein] + H2O = L-glutamyl-[protein] + NH4(+)</text>
        <dbReference type="Rhea" id="RHEA:16441"/>
        <dbReference type="Rhea" id="RHEA-COMP:10207"/>
        <dbReference type="Rhea" id="RHEA-COMP:10208"/>
        <dbReference type="ChEBI" id="CHEBI:15377"/>
        <dbReference type="ChEBI" id="CHEBI:28938"/>
        <dbReference type="ChEBI" id="CHEBI:29973"/>
        <dbReference type="ChEBI" id="CHEBI:30011"/>
        <dbReference type="EC" id="3.5.1.44"/>
    </reaction>
</comment>